<dbReference type="GO" id="GO:0046872">
    <property type="term" value="F:metal ion binding"/>
    <property type="evidence" value="ECO:0007669"/>
    <property type="project" value="UniProtKB-KW"/>
</dbReference>
<feature type="domain" description="4Fe-4S ferredoxin-type" evidence="9">
    <location>
        <begin position="298"/>
        <end position="327"/>
    </location>
</feature>
<keyword evidence="8" id="KW-0411">Iron-sulfur</keyword>
<dbReference type="InterPro" id="IPR017900">
    <property type="entry name" value="4Fe4S_Fe_S_CS"/>
</dbReference>
<protein>
    <submittedName>
        <fullName evidence="10">CoB--CoM heterodisulfide reductase iron-sulfur subunit A family protein</fullName>
    </submittedName>
</protein>
<evidence type="ECO:0000256" key="8">
    <source>
        <dbReference type="ARBA" id="ARBA00023014"/>
    </source>
</evidence>
<dbReference type="EMBL" id="DSTK01000035">
    <property type="protein sequence ID" value="HFK97915.1"/>
    <property type="molecule type" value="Genomic_DNA"/>
</dbReference>
<gene>
    <name evidence="10" type="ORF">ENS06_11435</name>
</gene>
<dbReference type="Pfam" id="PF12831">
    <property type="entry name" value="FAD_oxidored"/>
    <property type="match status" value="1"/>
</dbReference>
<evidence type="ECO:0000256" key="6">
    <source>
        <dbReference type="ARBA" id="ARBA00023002"/>
    </source>
</evidence>
<dbReference type="PROSITE" id="PS00198">
    <property type="entry name" value="4FE4S_FER_1"/>
    <property type="match status" value="2"/>
</dbReference>
<evidence type="ECO:0000256" key="3">
    <source>
        <dbReference type="ARBA" id="ARBA00022485"/>
    </source>
</evidence>
<dbReference type="PANTHER" id="PTHR43498">
    <property type="entry name" value="FERREDOXIN:COB-COM HETERODISULFIDE REDUCTASE SUBUNIT A"/>
    <property type="match status" value="1"/>
</dbReference>
<sequence>MTATTRAAMTNRENHSPTHGMRILLCRCPERHGRQDLDQTAEILAGWGISVRLVDALCERETFSTEVSETALRDVERLVIGACSPFLIGDLLDQALRDHPDLRWTLVDLKDARDAVALSGILRSRLQALDPAFFKTCGFPSAGLSYGALRPLGAKAPRRVLVVGGGVGGCQAALDLAGMGIPVTLVETEDSLGGNMARLDKTFPTLDCSICILGPRLVDAASHPQITVLASSRVKRISGRPGHFLAEIEHRPRYVDMNVCSGCGACSDVCPVIVPSTWNAGLRPRKAVGIVFEQAVPLRAAIQKDYCIECGLCEKACERKAIRLAEEPHVSRLHTAAVVLAEGARLFKASRLGSYGYGRFPEVLTNLEFERLVCATGPTQGALITPSGCRPRSVAFIQCAGSRNRRFLPYCSITCCTASIKEAMLVLEHEPEAAVTIFFNDIRTAGKSFEGLLLRARERGVRFIKALPDRVERAPDGKRLSVHYRAASQPGIQSLEADLVVLAVGVEPPNADHRWVVRTPPRRDRYGFYEEAFYWGGQMHSTVPGIFLIGGCHGPRDITQTVIEASAAAAHVAKWLRRISASPSKGSQP</sequence>
<name>A0A832EK10_9BACT</name>
<feature type="domain" description="4Fe-4S ferredoxin-type" evidence="9">
    <location>
        <begin position="250"/>
        <end position="281"/>
    </location>
</feature>
<keyword evidence="6" id="KW-0560">Oxidoreductase</keyword>
<evidence type="ECO:0000256" key="5">
    <source>
        <dbReference type="ARBA" id="ARBA00022827"/>
    </source>
</evidence>
<organism evidence="10">
    <name type="scientific">Desulfacinum infernum</name>
    <dbReference type="NCBI Taxonomy" id="35837"/>
    <lineage>
        <taxon>Bacteria</taxon>
        <taxon>Pseudomonadati</taxon>
        <taxon>Thermodesulfobacteriota</taxon>
        <taxon>Syntrophobacteria</taxon>
        <taxon>Syntrophobacterales</taxon>
        <taxon>Syntrophobacteraceae</taxon>
        <taxon>Desulfacinum</taxon>
    </lineage>
</organism>
<keyword evidence="5" id="KW-0285">Flavoprotein</keyword>
<reference evidence="10" key="1">
    <citation type="journal article" date="2020" name="mSystems">
        <title>Genome- and Community-Level Interaction Insights into Carbon Utilization and Element Cycling Functions of Hydrothermarchaeota in Hydrothermal Sediment.</title>
        <authorList>
            <person name="Zhou Z."/>
            <person name="Liu Y."/>
            <person name="Xu W."/>
            <person name="Pan J."/>
            <person name="Luo Z.H."/>
            <person name="Li M."/>
        </authorList>
    </citation>
    <scope>NUCLEOTIDE SEQUENCE [LARGE SCALE GENOMIC DNA]</scope>
    <source>
        <strain evidence="10">SpSt-456</strain>
    </source>
</reference>
<keyword evidence="3" id="KW-0004">4Fe-4S</keyword>
<dbReference type="GO" id="GO:0016491">
    <property type="term" value="F:oxidoreductase activity"/>
    <property type="evidence" value="ECO:0007669"/>
    <property type="project" value="UniProtKB-KW"/>
</dbReference>
<keyword evidence="7" id="KW-0408">Iron</keyword>
<dbReference type="InterPro" id="IPR039650">
    <property type="entry name" value="HdrA-like"/>
</dbReference>
<comment type="cofactor">
    <cofactor evidence="1">
        <name>FAD</name>
        <dbReference type="ChEBI" id="CHEBI:57692"/>
    </cofactor>
</comment>
<dbReference type="Gene3D" id="3.30.70.20">
    <property type="match status" value="1"/>
</dbReference>
<evidence type="ECO:0000256" key="2">
    <source>
        <dbReference type="ARBA" id="ARBA00006561"/>
    </source>
</evidence>
<keyword evidence="4" id="KW-0479">Metal-binding</keyword>
<dbReference type="GO" id="GO:0051539">
    <property type="term" value="F:4 iron, 4 sulfur cluster binding"/>
    <property type="evidence" value="ECO:0007669"/>
    <property type="project" value="UniProtKB-KW"/>
</dbReference>
<dbReference type="PROSITE" id="PS51379">
    <property type="entry name" value="4FE4S_FER_2"/>
    <property type="match status" value="2"/>
</dbReference>
<comment type="similarity">
    <text evidence="2">Belongs to the HdrA family.</text>
</comment>
<comment type="caution">
    <text evidence="10">The sequence shown here is derived from an EMBL/GenBank/DDBJ whole genome shotgun (WGS) entry which is preliminary data.</text>
</comment>
<dbReference type="AlphaFoldDB" id="A0A832EK10"/>
<dbReference type="InterPro" id="IPR036188">
    <property type="entry name" value="FAD/NAD-bd_sf"/>
</dbReference>
<evidence type="ECO:0000259" key="9">
    <source>
        <dbReference type="PROSITE" id="PS51379"/>
    </source>
</evidence>
<evidence type="ECO:0000256" key="1">
    <source>
        <dbReference type="ARBA" id="ARBA00001974"/>
    </source>
</evidence>
<evidence type="ECO:0000256" key="4">
    <source>
        <dbReference type="ARBA" id="ARBA00022723"/>
    </source>
</evidence>
<dbReference type="Gene3D" id="3.40.50.720">
    <property type="entry name" value="NAD(P)-binding Rossmann-like Domain"/>
    <property type="match status" value="1"/>
</dbReference>
<dbReference type="PANTHER" id="PTHR43498:SF1">
    <property type="entry name" value="COB--COM HETERODISULFIDE REDUCTASE IRON-SULFUR SUBUNIT A"/>
    <property type="match status" value="1"/>
</dbReference>
<proteinExistence type="inferred from homology"/>
<evidence type="ECO:0000256" key="7">
    <source>
        <dbReference type="ARBA" id="ARBA00023004"/>
    </source>
</evidence>
<dbReference type="Pfam" id="PF13237">
    <property type="entry name" value="Fer4_10"/>
    <property type="match status" value="1"/>
</dbReference>
<keyword evidence="5" id="KW-0274">FAD</keyword>
<dbReference type="SUPFAM" id="SSF51905">
    <property type="entry name" value="FAD/NAD(P)-binding domain"/>
    <property type="match status" value="1"/>
</dbReference>
<accession>A0A832EK10</accession>
<dbReference type="InterPro" id="IPR017896">
    <property type="entry name" value="4Fe4S_Fe-S-bd"/>
</dbReference>
<dbReference type="PRINTS" id="PR00368">
    <property type="entry name" value="FADPNR"/>
</dbReference>
<evidence type="ECO:0000313" key="10">
    <source>
        <dbReference type="EMBL" id="HFK97915.1"/>
    </source>
</evidence>